<dbReference type="EMBL" id="JAINUF010000007">
    <property type="protein sequence ID" value="KAJ8354761.1"/>
    <property type="molecule type" value="Genomic_DNA"/>
</dbReference>
<dbReference type="Proteomes" id="UP001152622">
    <property type="component" value="Chromosome 7"/>
</dbReference>
<organism evidence="2 3">
    <name type="scientific">Synaphobranchus kaupii</name>
    <name type="common">Kaup's arrowtooth eel</name>
    <dbReference type="NCBI Taxonomy" id="118154"/>
    <lineage>
        <taxon>Eukaryota</taxon>
        <taxon>Metazoa</taxon>
        <taxon>Chordata</taxon>
        <taxon>Craniata</taxon>
        <taxon>Vertebrata</taxon>
        <taxon>Euteleostomi</taxon>
        <taxon>Actinopterygii</taxon>
        <taxon>Neopterygii</taxon>
        <taxon>Teleostei</taxon>
        <taxon>Anguilliformes</taxon>
        <taxon>Synaphobranchidae</taxon>
        <taxon>Synaphobranchus</taxon>
    </lineage>
</organism>
<keyword evidence="1" id="KW-0812">Transmembrane</keyword>
<proteinExistence type="predicted"/>
<keyword evidence="1" id="KW-1133">Transmembrane helix</keyword>
<accession>A0A9Q1FB54</accession>
<reference evidence="2" key="1">
    <citation type="journal article" date="2023" name="Science">
        <title>Genome structures resolve the early diversification of teleost fishes.</title>
        <authorList>
            <person name="Parey E."/>
            <person name="Louis A."/>
            <person name="Montfort J."/>
            <person name="Bouchez O."/>
            <person name="Roques C."/>
            <person name="Iampietro C."/>
            <person name="Lluch J."/>
            <person name="Castinel A."/>
            <person name="Donnadieu C."/>
            <person name="Desvignes T."/>
            <person name="Floi Bucao C."/>
            <person name="Jouanno E."/>
            <person name="Wen M."/>
            <person name="Mejri S."/>
            <person name="Dirks R."/>
            <person name="Jansen H."/>
            <person name="Henkel C."/>
            <person name="Chen W.J."/>
            <person name="Zahm M."/>
            <person name="Cabau C."/>
            <person name="Klopp C."/>
            <person name="Thompson A.W."/>
            <person name="Robinson-Rechavi M."/>
            <person name="Braasch I."/>
            <person name="Lecointre G."/>
            <person name="Bobe J."/>
            <person name="Postlethwait J.H."/>
            <person name="Berthelot C."/>
            <person name="Roest Crollius H."/>
            <person name="Guiguen Y."/>
        </authorList>
    </citation>
    <scope>NUCLEOTIDE SEQUENCE</scope>
    <source>
        <strain evidence="2">WJC10195</strain>
    </source>
</reference>
<sequence>MLKKKKKIHLLLNFTFRNTFCIIKIFSFFTFLNANIFRSLLEMQSESIILALSAAQIKFLLCPALIYFLYC</sequence>
<evidence type="ECO:0000313" key="2">
    <source>
        <dbReference type="EMBL" id="KAJ8354761.1"/>
    </source>
</evidence>
<dbReference type="AlphaFoldDB" id="A0A9Q1FB54"/>
<feature type="transmembrane region" description="Helical" evidence="1">
    <location>
        <begin position="47"/>
        <end position="70"/>
    </location>
</feature>
<keyword evidence="1" id="KW-0472">Membrane</keyword>
<name>A0A9Q1FB54_SYNKA</name>
<protein>
    <submittedName>
        <fullName evidence="2">Uncharacterized protein</fullName>
    </submittedName>
</protein>
<feature type="transmembrane region" description="Helical" evidence="1">
    <location>
        <begin position="21"/>
        <end position="41"/>
    </location>
</feature>
<keyword evidence="3" id="KW-1185">Reference proteome</keyword>
<gene>
    <name evidence="2" type="ORF">SKAU_G00223280</name>
</gene>
<evidence type="ECO:0000256" key="1">
    <source>
        <dbReference type="SAM" id="Phobius"/>
    </source>
</evidence>
<evidence type="ECO:0000313" key="3">
    <source>
        <dbReference type="Proteomes" id="UP001152622"/>
    </source>
</evidence>
<comment type="caution">
    <text evidence="2">The sequence shown here is derived from an EMBL/GenBank/DDBJ whole genome shotgun (WGS) entry which is preliminary data.</text>
</comment>